<reference evidence="1 2" key="1">
    <citation type="submission" date="2015-10" db="EMBL/GenBank/DDBJ databases">
        <title>Full genome of DAOMC 229536 Phialocephala scopiformis, a fungal endophyte of spruce producing the potent anti-insectan compound rugulosin.</title>
        <authorList>
            <consortium name="DOE Joint Genome Institute"/>
            <person name="Walker A.K."/>
            <person name="Frasz S.L."/>
            <person name="Seifert K.A."/>
            <person name="Miller J.D."/>
            <person name="Mondo S.J."/>
            <person name="Labutti K."/>
            <person name="Lipzen A."/>
            <person name="Dockter R."/>
            <person name="Kennedy M."/>
            <person name="Grigoriev I.V."/>
            <person name="Spatafora J.W."/>
        </authorList>
    </citation>
    <scope>NUCLEOTIDE SEQUENCE [LARGE SCALE GENOMIC DNA]</scope>
    <source>
        <strain evidence="1 2">CBS 120377</strain>
    </source>
</reference>
<accession>A0A194X9M5</accession>
<keyword evidence="2" id="KW-1185">Reference proteome</keyword>
<dbReference type="KEGG" id="psco:LY89DRAFT_84242"/>
<gene>
    <name evidence="1" type="ORF">LY89DRAFT_84242</name>
</gene>
<proteinExistence type="predicted"/>
<dbReference type="GeneID" id="28833177"/>
<organism evidence="1 2">
    <name type="scientific">Mollisia scopiformis</name>
    <name type="common">Conifer needle endophyte fungus</name>
    <name type="synonym">Phialocephala scopiformis</name>
    <dbReference type="NCBI Taxonomy" id="149040"/>
    <lineage>
        <taxon>Eukaryota</taxon>
        <taxon>Fungi</taxon>
        <taxon>Dikarya</taxon>
        <taxon>Ascomycota</taxon>
        <taxon>Pezizomycotina</taxon>
        <taxon>Leotiomycetes</taxon>
        <taxon>Helotiales</taxon>
        <taxon>Mollisiaceae</taxon>
        <taxon>Mollisia</taxon>
    </lineage>
</organism>
<name>A0A194X9M5_MOLSC</name>
<evidence type="ECO:0000313" key="1">
    <source>
        <dbReference type="EMBL" id="KUJ16472.1"/>
    </source>
</evidence>
<dbReference type="Proteomes" id="UP000070700">
    <property type="component" value="Unassembled WGS sequence"/>
</dbReference>
<sequence length="84" mass="9362">MWREKSGLERKVATQFPVERVLESDKPLGRDTEAAVSVRADASRMTRLRKKSIWMSRNSELIRAAVVLSLSGPYGSIGSEGILE</sequence>
<evidence type="ECO:0000313" key="2">
    <source>
        <dbReference type="Proteomes" id="UP000070700"/>
    </source>
</evidence>
<protein>
    <submittedName>
        <fullName evidence="1">Uncharacterized protein</fullName>
    </submittedName>
</protein>
<dbReference type="EMBL" id="KQ947416">
    <property type="protein sequence ID" value="KUJ16472.1"/>
    <property type="molecule type" value="Genomic_DNA"/>
</dbReference>
<dbReference type="RefSeq" id="XP_018070827.1">
    <property type="nucleotide sequence ID" value="XM_018223451.1"/>
</dbReference>
<dbReference type="AlphaFoldDB" id="A0A194X9M5"/>
<dbReference type="InParanoid" id="A0A194X9M5"/>